<keyword evidence="1" id="KW-0812">Transmembrane</keyword>
<keyword evidence="3" id="KW-1185">Reference proteome</keyword>
<dbReference type="STRING" id="755732.Fluta_3249"/>
<accession>F2IA45</accession>
<feature type="transmembrane region" description="Helical" evidence="1">
    <location>
        <begin position="64"/>
        <end position="87"/>
    </location>
</feature>
<sequence>MKSNTTQILKFLYILSWIIFIGVCIEAGAFIFNTVFRLFINPANASFFWQEVNLTNLYNYDHGYYLVETSLMSLVAIMRAWIFYLIVKLLHDKKLNLLQPFNKEVGRFIFSISYLSLGIGLLSSMGANFAKWFVEKGVEMPDLEYLRLGGADVWLFMGVILFVIAQIFKRGIEIQTENELTV</sequence>
<keyword evidence="1" id="KW-0472">Membrane</keyword>
<dbReference type="Proteomes" id="UP000007463">
    <property type="component" value="Chromosome"/>
</dbReference>
<evidence type="ECO:0000256" key="1">
    <source>
        <dbReference type="SAM" id="Phobius"/>
    </source>
</evidence>
<protein>
    <recommendedName>
        <fullName evidence="4">DUF2975 domain-containing protein</fullName>
    </recommendedName>
</protein>
<dbReference type="RefSeq" id="WP_013687989.1">
    <property type="nucleotide sequence ID" value="NC_015321.1"/>
</dbReference>
<evidence type="ECO:0000313" key="3">
    <source>
        <dbReference type="Proteomes" id="UP000007463"/>
    </source>
</evidence>
<dbReference type="AlphaFoldDB" id="F2IA45"/>
<dbReference type="OrthoDB" id="672524at2"/>
<reference evidence="3" key="2">
    <citation type="submission" date="2011-02" db="EMBL/GenBank/DDBJ databases">
        <title>The complete genome of Fluviicola taffensis DSM 16823.</title>
        <authorList>
            <consortium name="US DOE Joint Genome Institute (JGI-PGF)"/>
            <person name="Lucas S."/>
            <person name="Copeland A."/>
            <person name="Lapidus A."/>
            <person name="Bruce D."/>
            <person name="Goodwin L."/>
            <person name="Pitluck S."/>
            <person name="Kyrpides N."/>
            <person name="Mavromatis K."/>
            <person name="Ivanova N."/>
            <person name="Mikhailova N."/>
            <person name="Pagani I."/>
            <person name="Chertkov O."/>
            <person name="Detter J.C."/>
            <person name="Han C."/>
            <person name="Tapia R."/>
            <person name="Land M."/>
            <person name="Hauser L."/>
            <person name="Markowitz V."/>
            <person name="Cheng J.-F."/>
            <person name="Hugenholtz P."/>
            <person name="Woyke T."/>
            <person name="Wu D."/>
            <person name="Tindall B."/>
            <person name="Pomrenke H.G."/>
            <person name="Brambilla E."/>
            <person name="Klenk H.-P."/>
            <person name="Eisen J.A."/>
        </authorList>
    </citation>
    <scope>NUCLEOTIDE SEQUENCE [LARGE SCALE GENOMIC DNA]</scope>
    <source>
        <strain evidence="3">DSM 16823 / RW262 / RW262</strain>
    </source>
</reference>
<gene>
    <name evidence="2" type="ordered locus">Fluta_3249</name>
</gene>
<evidence type="ECO:0000313" key="2">
    <source>
        <dbReference type="EMBL" id="AEA45222.1"/>
    </source>
</evidence>
<dbReference type="InterPro" id="IPR021354">
    <property type="entry name" value="DUF2975"/>
</dbReference>
<organism evidence="2 3">
    <name type="scientific">Fluviicola taffensis (strain DSM 16823 / NCIMB 13979 / RW262)</name>
    <dbReference type="NCBI Taxonomy" id="755732"/>
    <lineage>
        <taxon>Bacteria</taxon>
        <taxon>Pseudomonadati</taxon>
        <taxon>Bacteroidota</taxon>
        <taxon>Flavobacteriia</taxon>
        <taxon>Flavobacteriales</taxon>
        <taxon>Crocinitomicaceae</taxon>
        <taxon>Fluviicola</taxon>
    </lineage>
</organism>
<feature type="transmembrane region" description="Helical" evidence="1">
    <location>
        <begin position="12"/>
        <end position="32"/>
    </location>
</feature>
<proteinExistence type="predicted"/>
<dbReference type="HOGENOM" id="CLU_129317_0_0_10"/>
<feature type="transmembrane region" description="Helical" evidence="1">
    <location>
        <begin position="145"/>
        <end position="168"/>
    </location>
</feature>
<feature type="transmembrane region" description="Helical" evidence="1">
    <location>
        <begin position="108"/>
        <end position="133"/>
    </location>
</feature>
<dbReference type="KEGG" id="fte:Fluta_3249"/>
<name>F2IA45_FLUTR</name>
<dbReference type="eggNOG" id="ENOG5031DC5">
    <property type="taxonomic scope" value="Bacteria"/>
</dbReference>
<dbReference type="EMBL" id="CP002542">
    <property type="protein sequence ID" value="AEA45222.1"/>
    <property type="molecule type" value="Genomic_DNA"/>
</dbReference>
<reference evidence="2 3" key="1">
    <citation type="journal article" date="2011" name="Stand. Genomic Sci.">
        <title>Complete genome sequence of the gliding freshwater bacterium Fluviicola taffensis type strain (RW262).</title>
        <authorList>
            <person name="Woyke T."/>
            <person name="Chertkov O."/>
            <person name="Lapidus A."/>
            <person name="Nolan M."/>
            <person name="Lucas S."/>
            <person name="Del Rio T.G."/>
            <person name="Tice H."/>
            <person name="Cheng J.F."/>
            <person name="Tapia R."/>
            <person name="Han C."/>
            <person name="Goodwin L."/>
            <person name="Pitluck S."/>
            <person name="Liolios K."/>
            <person name="Pagani I."/>
            <person name="Ivanova N."/>
            <person name="Huntemann M."/>
            <person name="Mavromatis K."/>
            <person name="Mikhailova N."/>
            <person name="Pati A."/>
            <person name="Chen A."/>
            <person name="Palaniappan K."/>
            <person name="Land M."/>
            <person name="Hauser L."/>
            <person name="Brambilla E.M."/>
            <person name="Rohde M."/>
            <person name="Mwirichia R."/>
            <person name="Sikorski J."/>
            <person name="Tindall B.J."/>
            <person name="Goker M."/>
            <person name="Bristow J."/>
            <person name="Eisen J.A."/>
            <person name="Markowitz V."/>
            <person name="Hugenholtz P."/>
            <person name="Klenk H.P."/>
            <person name="Kyrpides N.C."/>
        </authorList>
    </citation>
    <scope>NUCLEOTIDE SEQUENCE [LARGE SCALE GENOMIC DNA]</scope>
    <source>
        <strain evidence="3">DSM 16823 / RW262 / RW262</strain>
    </source>
</reference>
<evidence type="ECO:0008006" key="4">
    <source>
        <dbReference type="Google" id="ProtNLM"/>
    </source>
</evidence>
<keyword evidence="1" id="KW-1133">Transmembrane helix</keyword>
<dbReference type="Pfam" id="PF11188">
    <property type="entry name" value="DUF2975"/>
    <property type="match status" value="1"/>
</dbReference>